<proteinExistence type="predicted"/>
<reference evidence="3 4" key="1">
    <citation type="submission" date="2023-06" db="EMBL/GenBank/DDBJ databases">
        <title>Actinomycetospora Odt1-22.</title>
        <authorList>
            <person name="Supong K."/>
        </authorList>
    </citation>
    <scope>NUCLEOTIDE SEQUENCE [LARGE SCALE GENOMIC DNA]</scope>
    <source>
        <strain evidence="3 4">Odt1-22</strain>
    </source>
</reference>
<feature type="region of interest" description="Disordered" evidence="1">
    <location>
        <begin position="283"/>
        <end position="315"/>
    </location>
</feature>
<evidence type="ECO:0000256" key="1">
    <source>
        <dbReference type="SAM" id="MobiDB-lite"/>
    </source>
</evidence>
<gene>
    <name evidence="3" type="ORF">QRT03_26675</name>
</gene>
<dbReference type="Proteomes" id="UP001231924">
    <property type="component" value="Unassembled WGS sequence"/>
</dbReference>
<dbReference type="PANTHER" id="PTHR43685">
    <property type="entry name" value="GLYCOSYLTRANSFERASE"/>
    <property type="match status" value="1"/>
</dbReference>
<evidence type="ECO:0000259" key="2">
    <source>
        <dbReference type="Pfam" id="PF00535"/>
    </source>
</evidence>
<dbReference type="EMBL" id="JASVWF010000007">
    <property type="protein sequence ID" value="MDL5159580.1"/>
    <property type="molecule type" value="Genomic_DNA"/>
</dbReference>
<keyword evidence="3" id="KW-0328">Glycosyltransferase</keyword>
<dbReference type="InterPro" id="IPR001173">
    <property type="entry name" value="Glyco_trans_2-like"/>
</dbReference>
<evidence type="ECO:0000313" key="4">
    <source>
        <dbReference type="Proteomes" id="UP001231924"/>
    </source>
</evidence>
<dbReference type="Gene3D" id="3.90.550.10">
    <property type="entry name" value="Spore Coat Polysaccharide Biosynthesis Protein SpsA, Chain A"/>
    <property type="match status" value="1"/>
</dbReference>
<dbReference type="RefSeq" id="WP_286056176.1">
    <property type="nucleotide sequence ID" value="NZ_JASVWF010000007.1"/>
</dbReference>
<organism evidence="3 4">
    <name type="scientific">Actinomycetospora termitidis</name>
    <dbReference type="NCBI Taxonomy" id="3053470"/>
    <lineage>
        <taxon>Bacteria</taxon>
        <taxon>Bacillati</taxon>
        <taxon>Actinomycetota</taxon>
        <taxon>Actinomycetes</taxon>
        <taxon>Pseudonocardiales</taxon>
        <taxon>Pseudonocardiaceae</taxon>
        <taxon>Actinomycetospora</taxon>
    </lineage>
</organism>
<keyword evidence="3" id="KW-0808">Transferase</keyword>
<feature type="domain" description="Glycosyltransferase 2-like" evidence="2">
    <location>
        <begin position="16"/>
        <end position="186"/>
    </location>
</feature>
<comment type="caution">
    <text evidence="3">The sequence shown here is derived from an EMBL/GenBank/DDBJ whole genome shotgun (WGS) entry which is preliminary data.</text>
</comment>
<dbReference type="Pfam" id="PF00535">
    <property type="entry name" value="Glycos_transf_2"/>
    <property type="match status" value="1"/>
</dbReference>
<evidence type="ECO:0000313" key="3">
    <source>
        <dbReference type="EMBL" id="MDL5159580.1"/>
    </source>
</evidence>
<dbReference type="EC" id="2.4.-.-" evidence="3"/>
<protein>
    <submittedName>
        <fullName evidence="3">Glycosyltransferase</fullName>
        <ecNumber evidence="3">2.4.-.-</ecNumber>
    </submittedName>
</protein>
<name>A0ABT7MFX8_9PSEU</name>
<accession>A0ABT7MFX8</accession>
<dbReference type="InterPro" id="IPR029044">
    <property type="entry name" value="Nucleotide-diphossugar_trans"/>
</dbReference>
<sequence length="315" mass="34410">MTQRDPVGVPTTPRVSVVVPLYQKERYIGRTVASVLDQTFTDFELVVLDNACTDSSVDVVRGFDDPRVRLVHNDATIPAPENFDRAVRLARAPLVKVLMADDLVGPTLLAEQVALMETDPSLSLVSCRHDLVDDDDRVIVSGRALGAADLIGRRDGATVLRRIVRHRGNPIGAPGNMLFRRAAYEACGGFPADTYVLDVGLAARLVTQGDFYGMPASLASFRLASGSMTSAHRRANTGTQHRFLRTLRREHADVVRRRDIVAGMAREPLTWLRSQIIAAASTDPSSRRHRLATAALGRRPGGRQRGVANTTTLSR</sequence>
<dbReference type="InterPro" id="IPR050834">
    <property type="entry name" value="Glycosyltransf_2"/>
</dbReference>
<dbReference type="SUPFAM" id="SSF53448">
    <property type="entry name" value="Nucleotide-diphospho-sugar transferases"/>
    <property type="match status" value="1"/>
</dbReference>
<dbReference type="PANTHER" id="PTHR43685:SF2">
    <property type="entry name" value="GLYCOSYLTRANSFERASE 2-LIKE DOMAIN-CONTAINING PROTEIN"/>
    <property type="match status" value="1"/>
</dbReference>
<dbReference type="GO" id="GO:0016757">
    <property type="term" value="F:glycosyltransferase activity"/>
    <property type="evidence" value="ECO:0007669"/>
    <property type="project" value="UniProtKB-KW"/>
</dbReference>
<keyword evidence="4" id="KW-1185">Reference proteome</keyword>